<keyword evidence="4" id="KW-1185">Reference proteome</keyword>
<evidence type="ECO:0000313" key="4">
    <source>
        <dbReference type="Proteomes" id="UP000651085"/>
    </source>
</evidence>
<dbReference type="RefSeq" id="WP_262436184.1">
    <property type="nucleotide sequence ID" value="NZ_JACRTF010000001.1"/>
</dbReference>
<sequence length="243" mass="28116">MKENMEPIIVMLDELLTIGKCQLTPRTVNANIDITLIQALIEKSNRQEHTATKLMMFTETIAGDLNAINNQIGEIIQREQPDLEEIKKLLVQTARKMDEANIQHNINEVRHSFALETKWDLAIVISIVLLVDSLISALYFVSRPNYKHTDNDLKYRYIKMKGEVLPERMVTLRDILELNGNNGKISQMRKDVKTYEEALWKQTALNEQARLKEQAVKEQENKSQFIKDKQELSKDNPSKKSKP</sequence>
<evidence type="ECO:0000256" key="2">
    <source>
        <dbReference type="SAM" id="Phobius"/>
    </source>
</evidence>
<gene>
    <name evidence="3" type="ORF">H8744_18030</name>
</gene>
<name>A0A926F952_9BACT</name>
<reference evidence="3" key="1">
    <citation type="submission" date="2020-08" db="EMBL/GenBank/DDBJ databases">
        <title>Genome public.</title>
        <authorList>
            <person name="Liu C."/>
            <person name="Sun Q."/>
        </authorList>
    </citation>
    <scope>NUCLEOTIDE SEQUENCE</scope>
    <source>
        <strain evidence="3">N12</strain>
    </source>
</reference>
<proteinExistence type="predicted"/>
<feature type="region of interest" description="Disordered" evidence="1">
    <location>
        <begin position="212"/>
        <end position="243"/>
    </location>
</feature>
<evidence type="ECO:0000256" key="1">
    <source>
        <dbReference type="SAM" id="MobiDB-lite"/>
    </source>
</evidence>
<accession>A0A926F952</accession>
<keyword evidence="2" id="KW-0472">Membrane</keyword>
<feature type="transmembrane region" description="Helical" evidence="2">
    <location>
        <begin position="121"/>
        <end position="141"/>
    </location>
</feature>
<keyword evidence="2" id="KW-1133">Transmembrane helix</keyword>
<dbReference type="Proteomes" id="UP000651085">
    <property type="component" value="Unassembled WGS sequence"/>
</dbReference>
<keyword evidence="2" id="KW-0812">Transmembrane</keyword>
<dbReference type="AlphaFoldDB" id="A0A926F952"/>
<evidence type="ECO:0000313" key="3">
    <source>
        <dbReference type="EMBL" id="MBC8595112.1"/>
    </source>
</evidence>
<organism evidence="3 4">
    <name type="scientific">Jilunia laotingensis</name>
    <dbReference type="NCBI Taxonomy" id="2763675"/>
    <lineage>
        <taxon>Bacteria</taxon>
        <taxon>Pseudomonadati</taxon>
        <taxon>Bacteroidota</taxon>
        <taxon>Bacteroidia</taxon>
        <taxon>Bacteroidales</taxon>
        <taxon>Bacteroidaceae</taxon>
        <taxon>Jilunia</taxon>
    </lineage>
</organism>
<comment type="caution">
    <text evidence="3">The sequence shown here is derived from an EMBL/GenBank/DDBJ whole genome shotgun (WGS) entry which is preliminary data.</text>
</comment>
<protein>
    <submittedName>
        <fullName evidence="3">Uncharacterized protein</fullName>
    </submittedName>
</protein>
<dbReference type="EMBL" id="JACRTF010000001">
    <property type="protein sequence ID" value="MBC8595112.1"/>
    <property type="molecule type" value="Genomic_DNA"/>
</dbReference>